<dbReference type="PANTHER" id="PTHR30319:SF1">
    <property type="entry name" value="TRANSCRIPTIONAL REPRESSOR PAAX"/>
    <property type="match status" value="1"/>
</dbReference>
<dbReference type="Gene3D" id="1.10.10.10">
    <property type="entry name" value="Winged helix-like DNA-binding domain superfamily/Winged helix DNA-binding domain"/>
    <property type="match status" value="1"/>
</dbReference>
<gene>
    <name evidence="3" type="ORF">CSING_00265</name>
    <name evidence="4" type="ORF">MHK08_04735</name>
</gene>
<dbReference type="Gene3D" id="3.30.70.2650">
    <property type="match status" value="1"/>
</dbReference>
<dbReference type="InterPro" id="IPR012906">
    <property type="entry name" value="PaaX-like_N"/>
</dbReference>
<dbReference type="InterPro" id="IPR048846">
    <property type="entry name" value="PaaX-like_central"/>
</dbReference>
<dbReference type="Pfam" id="PF07848">
    <property type="entry name" value="PaaX"/>
    <property type="match status" value="1"/>
</dbReference>
<reference evidence="3 5" key="1">
    <citation type="journal article" date="2015" name="Genome Announc.">
        <title>Complete Genome Sequence and Annotation of Corynebacterium singulare DSM 44357, Isolated from a Human Semen Specimen.</title>
        <authorList>
            <person name="Merten M."/>
            <person name="Brinkrolf K."/>
            <person name="Albersmeier A."/>
            <person name="Kutter Y."/>
            <person name="Ruckert C."/>
            <person name="Tauch A."/>
        </authorList>
    </citation>
    <scope>NUCLEOTIDE SEQUENCE [LARGE SCALE GENOMIC DNA]</scope>
    <source>
        <strain evidence="3">IBS B52218</strain>
    </source>
</reference>
<dbReference type="OrthoDB" id="2270427at2"/>
<evidence type="ECO:0000313" key="3">
    <source>
        <dbReference type="EMBL" id="AJI77622.1"/>
    </source>
</evidence>
<dbReference type="RefSeq" id="WP_084226130.1">
    <property type="nucleotide sequence ID" value="NZ_CP010827.1"/>
</dbReference>
<dbReference type="PANTHER" id="PTHR30319">
    <property type="entry name" value="PHENYLACETIC ACID REGULATOR-RELATED TRANSCRIPTIONAL REPRESSOR"/>
    <property type="match status" value="1"/>
</dbReference>
<proteinExistence type="predicted"/>
<name>A0A0B6EMA9_9CORY</name>
<dbReference type="Proteomes" id="UP000031890">
    <property type="component" value="Chromosome"/>
</dbReference>
<organism evidence="3 5">
    <name type="scientific">Corynebacterium singulare</name>
    <dbReference type="NCBI Taxonomy" id="161899"/>
    <lineage>
        <taxon>Bacteria</taxon>
        <taxon>Bacillati</taxon>
        <taxon>Actinomycetota</taxon>
        <taxon>Actinomycetes</taxon>
        <taxon>Mycobacteriales</taxon>
        <taxon>Corynebacteriaceae</taxon>
        <taxon>Corynebacterium</taxon>
    </lineage>
</organism>
<keyword evidence="6" id="KW-1185">Reference proteome</keyword>
<dbReference type="AlphaFoldDB" id="A0A0B6EMA9"/>
<dbReference type="InterPro" id="IPR036388">
    <property type="entry name" value="WH-like_DNA-bd_sf"/>
</dbReference>
<dbReference type="STRING" id="161899.CSING_00265"/>
<dbReference type="Pfam" id="PF20803">
    <property type="entry name" value="PaaX_M"/>
    <property type="match status" value="1"/>
</dbReference>
<dbReference type="HOGENOM" id="CLU_985643_0_0_11"/>
<sequence>MADVGPGTFGYLCGLARREELPGPVLTPILTGLGLSPAGVRTYLSRMVRAGDLSSRRAGRYSVYSMVGNYLAEFRHLGSPRAFQWDGAFHTVIFDIGEDRRTERDALLRAAQASGFRQLRPGVLVGAHAPGEWAQKTFVGTWSVDTDTARDVIATAWDLEESAARISALGDVPPLPTDDVGVVVETTRRHSAVFAALRHTPPFPAELLPADFPSEMLESRLRMDVTPAYRAMARLLESWP</sequence>
<dbReference type="GO" id="GO:0006351">
    <property type="term" value="P:DNA-templated transcription"/>
    <property type="evidence" value="ECO:0007669"/>
    <property type="project" value="TreeGrafter"/>
</dbReference>
<evidence type="ECO:0000313" key="5">
    <source>
        <dbReference type="Proteomes" id="UP000031890"/>
    </source>
</evidence>
<feature type="domain" description="Transcriptional repressor PaaX-like central Cas2-like" evidence="2">
    <location>
        <begin position="84"/>
        <end position="129"/>
    </location>
</feature>
<dbReference type="KEGG" id="csx:CSING_00265"/>
<feature type="domain" description="Transcriptional repressor PaaX-like N-terminal" evidence="1">
    <location>
        <begin position="26"/>
        <end position="66"/>
    </location>
</feature>
<dbReference type="InterPro" id="IPR036390">
    <property type="entry name" value="WH_DNA-bd_sf"/>
</dbReference>
<accession>A0A0B6EMA9</accession>
<evidence type="ECO:0000259" key="2">
    <source>
        <dbReference type="Pfam" id="PF20803"/>
    </source>
</evidence>
<evidence type="ECO:0000313" key="6">
    <source>
        <dbReference type="Proteomes" id="UP001521911"/>
    </source>
</evidence>
<dbReference type="EMBL" id="JAKRDF010000004">
    <property type="protein sequence ID" value="MCG7275776.1"/>
    <property type="molecule type" value="Genomic_DNA"/>
</dbReference>
<dbReference type="EMBL" id="CP010827">
    <property type="protein sequence ID" value="AJI77622.1"/>
    <property type="molecule type" value="Genomic_DNA"/>
</dbReference>
<protein>
    <submittedName>
        <fullName evidence="3">Transcriptional regulator, PaaX family</fullName>
    </submittedName>
</protein>
<reference evidence="4 6" key="2">
    <citation type="submission" date="2022-02" db="EMBL/GenBank/DDBJ databases">
        <title>Uncovering new skin microbiome diversity through culturing and metagenomics.</title>
        <authorList>
            <person name="Conlan S."/>
            <person name="Deming C."/>
            <person name="Nisc Comparative Sequencing Program N."/>
            <person name="Segre J.A."/>
        </authorList>
    </citation>
    <scope>NUCLEOTIDE SEQUENCE [LARGE SCALE GENOMIC DNA]</scope>
    <source>
        <strain evidence="4 6">ACRQV</strain>
    </source>
</reference>
<evidence type="ECO:0000313" key="4">
    <source>
        <dbReference type="EMBL" id="MCG7275776.1"/>
    </source>
</evidence>
<evidence type="ECO:0000259" key="1">
    <source>
        <dbReference type="Pfam" id="PF07848"/>
    </source>
</evidence>
<dbReference type="Proteomes" id="UP001521911">
    <property type="component" value="Unassembled WGS sequence"/>
</dbReference>
<dbReference type="SUPFAM" id="SSF46785">
    <property type="entry name" value="Winged helix' DNA-binding domain"/>
    <property type="match status" value="1"/>
</dbReference>